<accession>A0A068R2C5</accession>
<dbReference type="Proteomes" id="UP000032735">
    <property type="component" value="Chromosome"/>
</dbReference>
<dbReference type="InterPro" id="IPR006949">
    <property type="entry name" value="Barrel_Baseplate_J-like"/>
</dbReference>
<reference evidence="2 3" key="1">
    <citation type="submission" date="2013-07" db="EMBL/GenBank/DDBJ databases">
        <authorList>
            <person name="Genoscope - CEA"/>
        </authorList>
    </citation>
    <scope>NUCLEOTIDE SEQUENCE [LARGE SCALE GENOMIC DNA]</scope>
    <source>
        <strain evidence="2 3">G6</strain>
    </source>
</reference>
<proteinExistence type="predicted"/>
<gene>
    <name evidence="2" type="ORF">XPG1_1421</name>
</gene>
<protein>
    <submittedName>
        <fullName evidence="2">Phage protein</fullName>
    </submittedName>
</protein>
<dbReference type="KEGG" id="xpo:XPG1_1421"/>
<sequence>MADYHYITRQGVIVPDTAELRHDVENDFYAAFGQDIDLSPETPQGLLVTMETENRDAMVRNNAELANQINPDIAGGVFLDAIWALMGGGRFAATRSYLSNVEFGGVPDTIIPTGALAESVTGARFETISTLIIGKNGKTIGDMRAIEPGSIECKAGHLERVASSVLGWETVTNPTHAVVGRDAESDISARRRRKQTLAKNTVSVGEAITSSLYELEGVNSLSFRENYAPQIITVDGIKLLPHSVYVCVEGGDREEIARALLRTKTIGAAYNGKEVVTVTERVSGQEYEIRFDHPTEKVVFCRVTVKKSTMDAQSLIPAAIEQWVRGELDGDNGLVVGREVSPFEISAAINSIEPRLFITNVELSIDGQNWLMGTIPIKINEVARLHRGSVQVVII</sequence>
<organism evidence="2 3">
    <name type="scientific">Xenorhabdus poinarii G6</name>
    <dbReference type="NCBI Taxonomy" id="1354304"/>
    <lineage>
        <taxon>Bacteria</taxon>
        <taxon>Pseudomonadati</taxon>
        <taxon>Pseudomonadota</taxon>
        <taxon>Gammaproteobacteria</taxon>
        <taxon>Enterobacterales</taxon>
        <taxon>Morganellaceae</taxon>
        <taxon>Xenorhabdus</taxon>
    </lineage>
</organism>
<keyword evidence="3" id="KW-1185">Reference proteome</keyword>
<dbReference type="AlphaFoldDB" id="A0A068R2C5"/>
<dbReference type="HOGENOM" id="CLU_045101_1_0_6"/>
<evidence type="ECO:0000313" key="2">
    <source>
        <dbReference type="EMBL" id="CDG21076.1"/>
    </source>
</evidence>
<feature type="domain" description="Baseplate protein J-like barrel" evidence="1">
    <location>
        <begin position="101"/>
        <end position="177"/>
    </location>
</feature>
<dbReference type="EMBL" id="FO704551">
    <property type="protein sequence ID" value="CDG21076.1"/>
    <property type="molecule type" value="Genomic_DNA"/>
</dbReference>
<dbReference type="RefSeq" id="WP_045958341.1">
    <property type="nucleotide sequence ID" value="NZ_FO704551.1"/>
</dbReference>
<dbReference type="Pfam" id="PF04865">
    <property type="entry name" value="Baseplate_J"/>
    <property type="match status" value="1"/>
</dbReference>
<name>A0A068R2C5_9GAMM</name>
<evidence type="ECO:0000259" key="1">
    <source>
        <dbReference type="Pfam" id="PF04865"/>
    </source>
</evidence>
<dbReference type="OrthoDB" id="7497539at2"/>
<evidence type="ECO:0000313" key="3">
    <source>
        <dbReference type="Proteomes" id="UP000032735"/>
    </source>
</evidence>
<dbReference type="STRING" id="1354304.XPG1_1421"/>